<dbReference type="WBParaSite" id="Pan_g9405.t1">
    <property type="protein sequence ID" value="Pan_g9405.t1"/>
    <property type="gene ID" value="Pan_g9405"/>
</dbReference>
<sequence>MPFAKFIATLVFIVAHTIAAVENAREVEGGVQLLSTGPIQLVIPDVLSFTIKNNTKCRGAFEICYVAEPTKSREELRWIYFNVGYQCPPDSCTLLMEMTGSDMGLALEIHDGNFYGMLVKNSKFMCPRYAVDERTNFTVTELPSCPVIVNDAMLLKNEAEQPKNHTSDKWVIAICVGLGLRMSIISLQPQLTVYFASGLSLLLECQNEDSS</sequence>
<evidence type="ECO:0000256" key="1">
    <source>
        <dbReference type="SAM" id="SignalP"/>
    </source>
</evidence>
<organism evidence="2 3">
    <name type="scientific">Panagrellus redivivus</name>
    <name type="common">Microworm</name>
    <dbReference type="NCBI Taxonomy" id="6233"/>
    <lineage>
        <taxon>Eukaryota</taxon>
        <taxon>Metazoa</taxon>
        <taxon>Ecdysozoa</taxon>
        <taxon>Nematoda</taxon>
        <taxon>Chromadorea</taxon>
        <taxon>Rhabditida</taxon>
        <taxon>Tylenchina</taxon>
        <taxon>Panagrolaimomorpha</taxon>
        <taxon>Panagrolaimoidea</taxon>
        <taxon>Panagrolaimidae</taxon>
        <taxon>Panagrellus</taxon>
    </lineage>
</organism>
<feature type="chain" id="PRO_5028815266" evidence="1">
    <location>
        <begin position="20"/>
        <end position="211"/>
    </location>
</feature>
<protein>
    <submittedName>
        <fullName evidence="3">DUF3707 domain-containing protein</fullName>
    </submittedName>
</protein>
<keyword evidence="2" id="KW-1185">Reference proteome</keyword>
<dbReference type="AlphaFoldDB" id="A0A7E4WAL4"/>
<evidence type="ECO:0000313" key="2">
    <source>
        <dbReference type="Proteomes" id="UP000492821"/>
    </source>
</evidence>
<reference evidence="2" key="1">
    <citation type="journal article" date="2013" name="Genetics">
        <title>The draft genome and transcriptome of Panagrellus redivivus are shaped by the harsh demands of a free-living lifestyle.</title>
        <authorList>
            <person name="Srinivasan J."/>
            <person name="Dillman A.R."/>
            <person name="Macchietto M.G."/>
            <person name="Heikkinen L."/>
            <person name="Lakso M."/>
            <person name="Fracchia K.M."/>
            <person name="Antoshechkin I."/>
            <person name="Mortazavi A."/>
            <person name="Wong G."/>
            <person name="Sternberg P.W."/>
        </authorList>
    </citation>
    <scope>NUCLEOTIDE SEQUENCE [LARGE SCALE GENOMIC DNA]</scope>
    <source>
        <strain evidence="2">MT8872</strain>
    </source>
</reference>
<keyword evidence="1" id="KW-0732">Signal</keyword>
<proteinExistence type="predicted"/>
<evidence type="ECO:0000313" key="3">
    <source>
        <dbReference type="WBParaSite" id="Pan_g9405.t1"/>
    </source>
</evidence>
<reference evidence="3" key="2">
    <citation type="submission" date="2020-10" db="UniProtKB">
        <authorList>
            <consortium name="WormBaseParasite"/>
        </authorList>
    </citation>
    <scope>IDENTIFICATION</scope>
</reference>
<name>A0A7E4WAL4_PANRE</name>
<dbReference type="Proteomes" id="UP000492821">
    <property type="component" value="Unassembled WGS sequence"/>
</dbReference>
<feature type="signal peptide" evidence="1">
    <location>
        <begin position="1"/>
        <end position="19"/>
    </location>
</feature>
<accession>A0A7E4WAL4</accession>